<evidence type="ECO:0000259" key="10">
    <source>
        <dbReference type="SMART" id="SM01060"/>
    </source>
</evidence>
<gene>
    <name evidence="11" type="ORF">K6K41_21265</name>
</gene>
<feature type="binding site" description="axial binding residue" evidence="8">
    <location>
        <position position="318"/>
    </location>
    <ligand>
        <name>heme</name>
        <dbReference type="ChEBI" id="CHEBI:30413"/>
    </ligand>
    <ligandPart>
        <name>Fe</name>
        <dbReference type="ChEBI" id="CHEBI:18248"/>
    </ligandPart>
</feature>
<dbReference type="Proteomes" id="UP000825701">
    <property type="component" value="Chromosome"/>
</dbReference>
<evidence type="ECO:0000256" key="6">
    <source>
        <dbReference type="ARBA" id="ARBA00023004"/>
    </source>
</evidence>
<dbReference type="Gene3D" id="2.40.180.10">
    <property type="entry name" value="Catalase core domain"/>
    <property type="match status" value="1"/>
</dbReference>
<dbReference type="EC" id="1.11.1.-" evidence="7"/>
<proteinExistence type="inferred from homology"/>
<dbReference type="InterPro" id="IPR011614">
    <property type="entry name" value="Catalase_core"/>
</dbReference>
<reference evidence="11" key="1">
    <citation type="submission" date="2021-08" db="EMBL/GenBank/DDBJ databases">
        <authorList>
            <person name="Zhang H."/>
            <person name="Xu M."/>
            <person name="Yu Z."/>
            <person name="Yang L."/>
            <person name="Cai Y."/>
        </authorList>
    </citation>
    <scope>NUCLEOTIDE SEQUENCE</scope>
    <source>
        <strain evidence="11">CHL1</strain>
    </source>
</reference>
<comment type="similarity">
    <text evidence="1 7">Belongs to the catalase family.</text>
</comment>
<dbReference type="GO" id="GO:0004096">
    <property type="term" value="F:catalase activity"/>
    <property type="evidence" value="ECO:0007669"/>
    <property type="project" value="InterPro"/>
</dbReference>
<evidence type="ECO:0000256" key="3">
    <source>
        <dbReference type="ARBA" id="ARBA00022617"/>
    </source>
</evidence>
<dbReference type="RefSeq" id="WP_261402345.1">
    <property type="nucleotide sequence ID" value="NZ_CP081869.1"/>
</dbReference>
<keyword evidence="6 7" id="KW-0408">Iron</keyword>
<evidence type="ECO:0000256" key="2">
    <source>
        <dbReference type="ARBA" id="ARBA00022559"/>
    </source>
</evidence>
<feature type="signal peptide" evidence="9">
    <location>
        <begin position="1"/>
        <end position="23"/>
    </location>
</feature>
<dbReference type="InterPro" id="IPR020835">
    <property type="entry name" value="Catalase_sf"/>
</dbReference>
<evidence type="ECO:0000256" key="8">
    <source>
        <dbReference type="PIRSR" id="PIRSR000296-2"/>
    </source>
</evidence>
<dbReference type="EMBL" id="CP081869">
    <property type="protein sequence ID" value="QZN99295.1"/>
    <property type="molecule type" value="Genomic_DNA"/>
</dbReference>
<evidence type="ECO:0000256" key="4">
    <source>
        <dbReference type="ARBA" id="ARBA00022723"/>
    </source>
</evidence>
<protein>
    <recommendedName>
        <fullName evidence="7">Catalase-related peroxidase</fullName>
        <ecNumber evidence="7">1.11.1.-</ecNumber>
    </recommendedName>
</protein>
<dbReference type="GO" id="GO:0046872">
    <property type="term" value="F:metal ion binding"/>
    <property type="evidence" value="ECO:0007669"/>
    <property type="project" value="UniProtKB-KW"/>
</dbReference>
<dbReference type="SUPFAM" id="SSF56634">
    <property type="entry name" value="Heme-dependent catalase-like"/>
    <property type="match status" value="1"/>
</dbReference>
<keyword evidence="9" id="KW-0732">Signal</keyword>
<dbReference type="PROSITE" id="PS51402">
    <property type="entry name" value="CATALASE_3"/>
    <property type="match status" value="1"/>
</dbReference>
<dbReference type="PIRSF" id="PIRSF000296">
    <property type="entry name" value="SrpA"/>
    <property type="match status" value="1"/>
</dbReference>
<feature type="domain" description="Catalase core" evidence="10">
    <location>
        <begin position="21"/>
        <end position="327"/>
    </location>
</feature>
<organism evidence="11 12">
    <name type="scientific">Chenggangzhangella methanolivorans</name>
    <dbReference type="NCBI Taxonomy" id="1437009"/>
    <lineage>
        <taxon>Bacteria</taxon>
        <taxon>Pseudomonadati</taxon>
        <taxon>Pseudomonadota</taxon>
        <taxon>Alphaproteobacteria</taxon>
        <taxon>Hyphomicrobiales</taxon>
        <taxon>Methylopilaceae</taxon>
        <taxon>Chenggangzhangella</taxon>
    </lineage>
</organism>
<dbReference type="KEGG" id="cmet:K6K41_21265"/>
<keyword evidence="4 7" id="KW-0479">Metal-binding</keyword>
<dbReference type="SMART" id="SM01060">
    <property type="entry name" value="Catalase"/>
    <property type="match status" value="1"/>
</dbReference>
<evidence type="ECO:0000256" key="9">
    <source>
        <dbReference type="SAM" id="SignalP"/>
    </source>
</evidence>
<dbReference type="GO" id="GO:0005737">
    <property type="term" value="C:cytoplasm"/>
    <property type="evidence" value="ECO:0007669"/>
    <property type="project" value="TreeGrafter"/>
</dbReference>
<comment type="cofactor">
    <cofactor evidence="7">
        <name>heme</name>
        <dbReference type="ChEBI" id="CHEBI:30413"/>
    </cofactor>
</comment>
<keyword evidence="2 7" id="KW-0575">Peroxidase</keyword>
<keyword evidence="3 7" id="KW-0349">Heme</keyword>
<evidence type="ECO:0000256" key="7">
    <source>
        <dbReference type="PIRNR" id="PIRNR000296"/>
    </source>
</evidence>
<dbReference type="GO" id="GO:0020037">
    <property type="term" value="F:heme binding"/>
    <property type="evidence" value="ECO:0007669"/>
    <property type="project" value="InterPro"/>
</dbReference>
<dbReference type="CDD" id="cd08153">
    <property type="entry name" value="srpA_like"/>
    <property type="match status" value="1"/>
</dbReference>
<evidence type="ECO:0000313" key="12">
    <source>
        <dbReference type="Proteomes" id="UP000825701"/>
    </source>
</evidence>
<feature type="chain" id="PRO_5039271760" description="Catalase-related peroxidase" evidence="9">
    <location>
        <begin position="24"/>
        <end position="327"/>
    </location>
</feature>
<dbReference type="GO" id="GO:0042542">
    <property type="term" value="P:response to hydrogen peroxide"/>
    <property type="evidence" value="ECO:0007669"/>
    <property type="project" value="TreeGrafter"/>
</dbReference>
<evidence type="ECO:0000256" key="5">
    <source>
        <dbReference type="ARBA" id="ARBA00023002"/>
    </source>
</evidence>
<dbReference type="AlphaFoldDB" id="A0A9E6ULS6"/>
<keyword evidence="5 7" id="KW-0560">Oxidoreductase</keyword>
<dbReference type="PANTHER" id="PTHR11465:SF9">
    <property type="entry name" value="CATALASE"/>
    <property type="match status" value="1"/>
</dbReference>
<evidence type="ECO:0000256" key="1">
    <source>
        <dbReference type="ARBA" id="ARBA00005329"/>
    </source>
</evidence>
<name>A0A9E6ULS6_9HYPH</name>
<evidence type="ECO:0000313" key="11">
    <source>
        <dbReference type="EMBL" id="QZN99295.1"/>
    </source>
</evidence>
<keyword evidence="12" id="KW-1185">Reference proteome</keyword>
<dbReference type="InterPro" id="IPR018028">
    <property type="entry name" value="Catalase"/>
</dbReference>
<sequence length="327" mass="34109">MTPSFRLALALAGPLALAAPALAQAPDVNAIVNAQEAVAGKHKARISGAKGQCVAGTFKPSADGKAMSKSAMFAKAELPVVARFSMGGGNPAIPDFTKGVTRGFALRIDPEGDASEFVFISAPVFGAKNPDQMLAGFKARAPGPDGKPDQEKIKAFTAANPEAANQSKWLAGKPIPASWATVPYWGAHAFTLTDASGKATVAKLKFTPKAEAPGLTDDEAKAKGKDFYVAELTERLAKGPVVFDLVAIPTKDGDPMNDVTAMWPDEESRPATTLGTVEIAKIEQASACDGQTFDPTILAEGVEGPKDDPMFAIRSPAYAISVVRRAQ</sequence>
<dbReference type="GO" id="GO:0042744">
    <property type="term" value="P:hydrogen peroxide catabolic process"/>
    <property type="evidence" value="ECO:0007669"/>
    <property type="project" value="TreeGrafter"/>
</dbReference>
<dbReference type="Pfam" id="PF00199">
    <property type="entry name" value="Catalase"/>
    <property type="match status" value="1"/>
</dbReference>
<dbReference type="Gene3D" id="1.20.1280.120">
    <property type="match status" value="1"/>
</dbReference>
<dbReference type="PANTHER" id="PTHR11465">
    <property type="entry name" value="CATALASE"/>
    <property type="match status" value="1"/>
</dbReference>
<comment type="function">
    <text evidence="7">Has an organic peroxide-dependent peroxidase activity.</text>
</comment>
<accession>A0A9E6ULS6</accession>
<dbReference type="InterPro" id="IPR024168">
    <property type="entry name" value="Catalase_SrpA-type_pred"/>
</dbReference>